<dbReference type="GO" id="GO:0016879">
    <property type="term" value="F:ligase activity, forming carbon-nitrogen bonds"/>
    <property type="evidence" value="ECO:0007669"/>
    <property type="project" value="TreeGrafter"/>
</dbReference>
<sequence>MPKKIALINCVLSENPLPDFHLYFQKIAGEKHGVQVDIHKNGALTYIVDGREKILYDGEEIEDYDLVFSRFAIRSVHSADYYVLRAFENRNIPVINPTYSIIKAKDKLFTLQTLAHHKLPVTPSLVVRNHQQLRAGISLIDGPPYIIKNCFGSGGKNILLAYDKAQLMAMFDYTWVRDRNAILLVQPFLRSEQNHEDIRAVTLGFDTHYAMIRTATKEEYRTNISVGGSVCATQLSEEEKKMCTIAAKAMNLPFCGIDFIRTKDGPVILEVNSCPGLEGIAKAHVDINIFEKVVDFVCTYEGMKR</sequence>
<evidence type="ECO:0000256" key="1">
    <source>
        <dbReference type="ARBA" id="ARBA00022723"/>
    </source>
</evidence>
<keyword evidence="6" id="KW-0436">Ligase</keyword>
<organism evidence="6 7">
    <name type="scientific">Uabimicrobium amorphum</name>
    <dbReference type="NCBI Taxonomy" id="2596890"/>
    <lineage>
        <taxon>Bacteria</taxon>
        <taxon>Pseudomonadati</taxon>
        <taxon>Planctomycetota</taxon>
        <taxon>Candidatus Uabimicrobiia</taxon>
        <taxon>Candidatus Uabimicrobiales</taxon>
        <taxon>Candidatus Uabimicrobiaceae</taxon>
        <taxon>Candidatus Uabimicrobium</taxon>
    </lineage>
</organism>
<dbReference type="GO" id="GO:0046872">
    <property type="term" value="F:metal ion binding"/>
    <property type="evidence" value="ECO:0007669"/>
    <property type="project" value="UniProtKB-KW"/>
</dbReference>
<dbReference type="KEGG" id="uam:UABAM_00332"/>
<dbReference type="EMBL" id="AP019860">
    <property type="protein sequence ID" value="BBM81989.1"/>
    <property type="molecule type" value="Genomic_DNA"/>
</dbReference>
<keyword evidence="7" id="KW-1185">Reference proteome</keyword>
<dbReference type="Gene3D" id="3.30.470.20">
    <property type="entry name" value="ATP-grasp fold, B domain"/>
    <property type="match status" value="1"/>
</dbReference>
<gene>
    <name evidence="6" type="ORF">UABAM_00332</name>
</gene>
<dbReference type="GO" id="GO:0005524">
    <property type="term" value="F:ATP binding"/>
    <property type="evidence" value="ECO:0007669"/>
    <property type="project" value="UniProtKB-UniRule"/>
</dbReference>
<dbReference type="GO" id="GO:0005737">
    <property type="term" value="C:cytoplasm"/>
    <property type="evidence" value="ECO:0007669"/>
    <property type="project" value="TreeGrafter"/>
</dbReference>
<evidence type="ECO:0000256" key="4">
    <source>
        <dbReference type="PROSITE-ProRule" id="PRU00409"/>
    </source>
</evidence>
<dbReference type="Proteomes" id="UP000326354">
    <property type="component" value="Chromosome"/>
</dbReference>
<evidence type="ECO:0000256" key="2">
    <source>
        <dbReference type="ARBA" id="ARBA00022741"/>
    </source>
</evidence>
<protein>
    <submittedName>
        <fullName evidence="6">Putative alpha-L-glutamate ligase</fullName>
    </submittedName>
</protein>
<dbReference type="OrthoDB" id="9786585at2"/>
<dbReference type="Pfam" id="PF08443">
    <property type="entry name" value="RimK"/>
    <property type="match status" value="1"/>
</dbReference>
<dbReference type="Gene3D" id="3.40.50.20">
    <property type="match status" value="1"/>
</dbReference>
<dbReference type="InterPro" id="IPR013651">
    <property type="entry name" value="ATP-grasp_RimK-type"/>
</dbReference>
<keyword evidence="2 4" id="KW-0547">Nucleotide-binding</keyword>
<evidence type="ECO:0000313" key="6">
    <source>
        <dbReference type="EMBL" id="BBM81989.1"/>
    </source>
</evidence>
<keyword evidence="1" id="KW-0479">Metal-binding</keyword>
<dbReference type="InterPro" id="IPR011761">
    <property type="entry name" value="ATP-grasp"/>
</dbReference>
<accession>A0A5S9IHM8</accession>
<dbReference type="AlphaFoldDB" id="A0A5S9IHM8"/>
<reference evidence="6 7" key="1">
    <citation type="submission" date="2019-08" db="EMBL/GenBank/DDBJ databases">
        <title>Complete genome sequence of Candidatus Uab amorphum.</title>
        <authorList>
            <person name="Shiratori T."/>
            <person name="Suzuki S."/>
            <person name="Kakizawa Y."/>
            <person name="Ishida K."/>
        </authorList>
    </citation>
    <scope>NUCLEOTIDE SEQUENCE [LARGE SCALE GENOMIC DNA]</scope>
    <source>
        <strain evidence="6 7">SRT547</strain>
    </source>
</reference>
<evidence type="ECO:0000256" key="3">
    <source>
        <dbReference type="ARBA" id="ARBA00022840"/>
    </source>
</evidence>
<keyword evidence="3 4" id="KW-0067">ATP-binding</keyword>
<dbReference type="NCBIfam" id="TIGR00768">
    <property type="entry name" value="rimK_fam"/>
    <property type="match status" value="1"/>
</dbReference>
<proteinExistence type="predicted"/>
<dbReference type="InterPro" id="IPR004666">
    <property type="entry name" value="Rp_bS6_RimK/Lys_biosynth_LsyX"/>
</dbReference>
<dbReference type="RefSeq" id="WP_151966249.1">
    <property type="nucleotide sequence ID" value="NZ_AP019860.1"/>
</dbReference>
<dbReference type="PANTHER" id="PTHR21621:SF0">
    <property type="entry name" value="BETA-CITRYLGLUTAMATE SYNTHASE B-RELATED"/>
    <property type="match status" value="1"/>
</dbReference>
<evidence type="ECO:0000313" key="7">
    <source>
        <dbReference type="Proteomes" id="UP000326354"/>
    </source>
</evidence>
<feature type="domain" description="ATP-grasp" evidence="5">
    <location>
        <begin position="111"/>
        <end position="298"/>
    </location>
</feature>
<evidence type="ECO:0000259" key="5">
    <source>
        <dbReference type="PROSITE" id="PS50975"/>
    </source>
</evidence>
<dbReference type="SUPFAM" id="SSF56059">
    <property type="entry name" value="Glutathione synthetase ATP-binding domain-like"/>
    <property type="match status" value="1"/>
</dbReference>
<dbReference type="Gene3D" id="3.30.1490.20">
    <property type="entry name" value="ATP-grasp fold, A domain"/>
    <property type="match status" value="1"/>
</dbReference>
<dbReference type="PANTHER" id="PTHR21621">
    <property type="entry name" value="RIBOSOMAL PROTEIN S6 MODIFICATION PROTEIN"/>
    <property type="match status" value="1"/>
</dbReference>
<name>A0A5S9IHM8_UABAM</name>
<dbReference type="PROSITE" id="PS50975">
    <property type="entry name" value="ATP_GRASP"/>
    <property type="match status" value="1"/>
</dbReference>
<dbReference type="InterPro" id="IPR013815">
    <property type="entry name" value="ATP_grasp_subdomain_1"/>
</dbReference>